<sequence length="2466" mass="267369">MRRVRFTLAALCVAVVAAGVPALPATAFPTDVGPGRDSQGSTTLPAPPKAPAPPTTPPAPAKRPAPGVNPALDRVDAAKRAVTEHIKARLHPTEAAQPRKAGTTSDGDRLKVSKLESSLQSATSCTPTGSEPWSASYSGGSLVITPLHNREGSARLTITNSGTQTWPAGQAWVGYRLFNDDTGVEVVSVHPQTPIPGAVSAGGQVTLDAVIERLDPGRWKIGWDVRVSNVGWFSQAGVCAYMVPYTLYNQQPSIRMLAPANYGTSLTRTPWLNASGTDVDEWPSPLTYQFRVCRDAALTQGCQESGWNSQGVFEVPWGYVDWNDTFYWAARVRDGLDTTPPSGWPTPHRVTVVVPVPDTWRTVGTGRGLSRVHGVVLPYGIWLHEESDADVLGSGPPLRVDRTYSTGAEATPGAFGPGWMSMFDAGATYSPDKTQLTITYPDGRQQVFGKRYDGVFVARGDSGSTNKVTVDVAGRITVKASDQEVLEFSPSGRLERVRRTGSGSLELTRDAVGQVTSVTQRPSGRTLALTWTNAQSPNCAQTSPPVISSIATALGTWSYNYLCGRLSTVCQPAPGPAQCTSYNLGTNTDQWFVQSPNGRQIKRPVFTNWTSDALLYSYRDISVETPDGLRTQIFLARPEPGQLEPYMNTFNTYGGITVQVEYNRQPNPYRREVYRYDELNRLRDLEQGGSINTPQELYPHRAWHYGEIDGHFLSFADENFHIYTMVYDADGNQTSKQQNRSTSEQVTTSSFYNAVPGGDPDVTRLTATFVEPNQGNTLRRHDMFSYDTEGRLLQRNGHPTPNTVDGQVTTHAYTAGTETAVGARRGGTAGPSPEKMPAGLLRSTTVGTTTTLFSYNANGDLTQVTEPGGRKISYDYDVVGRRTSETTWTSSLAEGTTTSFVVDALGRTVEEIHPQVTNEVTGVSSRKRICRYYDNDGLTKKAVETGAAACPAVTAPRAVGNRTTEYTYDNAARVLTIVDTSGATTTFSYRWRTEPLDHEYVEKMTEPTGKVTERHYDSGRLTEVKQTVGVTPRLASIRTYVYDAAGRKVEDRDALGGRTFYEYTNDDLVKLAVRLDVPRSNGSPRDVELFRRQFDGAGRVISETTADSSTVNSFYDAEGKIKRTVRQPGTPLALATNYLYDPQDRLVSRQSVFGTRVEAVRYTRDAAGAVTSETVENGSTDLVTRYERDGLGRVVKELDPRAEGASDPDAFATTSRYDAYGRVVSSKAPPVTEELAGQSPTTVRPEVVRGYNVFGELTHVKDEHGRISETVYDDAGRVTEEREPTYTPPGGSPITPTTRYTYGANGRLYQVEDSRGQAWAYGYDAAGNVNYEQLPETDAGFAITRRVFDELGRVTEQTDPAGAKVYYYWDTLDRKTHEIVETRQFDGGANYHTTTFDYDNAGNVTAVVNPAGARTTYTYTADNQRASATRPGVGASTRWRYDAWGRLAATADTGNRVTEMEYDLAGRATLVRHRASPSGPQLDVATAEYDVTGNTVAVVNANGHRSTQTYDAMNRLVSATQPVSATESVTASAGYDRAGNRTRTTDGRGDATWTTYNSLGRAETVTEPSTAAHPAVSDRRWTFGYDGAGNLVKTVKPGGVVVDRYLDAVGRLTDERSGSGSTLVTRYLNYDIAGRLVAMSHPNGLQTFAYSDRGLMTSSSGPGSGSSFEYDAAGRMTKRVDAAGTSTFTWRPSGDLATMNDSATGLTRTYNYDATTGELKYLNNANGSWQAWEYDNRGRVSKYGAVNSGNIVMYQALYGYDGNGNLTGKDVTVGPQSGGTYGYDKADRLSTWTPEDGTAEHRYTWDAAGNRTAESTVVSGQTPVQVGSWAYDARTRLTASTEAGISKTYAYTPRGTLASTTTAGAGTSTTAFDAFDRMTADGAITYRYDSMDRVATRDTAGFLYAGAEKEPVVGPGELYNRDPFGALASARLAGINATPMWPITDPRGDVVGWQRTDQTPQAPAPVAGQTTFDPFGVRRSSTGSQSKLGYQGDWTDPTTGTVSMQARWFRPGSAGFLSRDDVDLPFGATSMNRYGYAAGNPLTNTDPSGHWCNPPAQASLGLSVAGPPGAMVGASAGVGGCVGGVFGPGGVVAGELVGAAAAVALIGAVALGGTIFPDRYPYEANGHSWQGYDAMKRDYYSLGCVEGVGCGQYFWCGCPKPLPQPKPPSPPRAPRAKVEPEKPRIIHTSSSTLTLMWSTEDVQSVSGYRVTRVDNYLEQWTKRTAIWNTGAVWTSGWYRSLRLHESWTWRVKTVDPTREDAPEQEGEQDPDAGDYTGEEEEDQDDDQLTACGIGGNLLSCLAETATTPVGGGCAAVRGDLQECAVEEPNPGTAVGTGEAHPARPHVQEDCDDADDQADACLGKRWKPGQDIYRKTAAGKEPAWSTVRARFWKNLAADPVRSADWTAADLERMRLGKPPVRYNAKKGGTELMELSHEPIPMRDGGRDVVPRWPQDHARVDPFRRPGY</sequence>
<evidence type="ECO:0000256" key="8">
    <source>
        <dbReference type="ARBA" id="ARBA00023048"/>
    </source>
</evidence>
<keyword evidence="4" id="KW-0677">Repeat</keyword>
<evidence type="ECO:0000259" key="12">
    <source>
        <dbReference type="Pfam" id="PF25023"/>
    </source>
</evidence>
<dbReference type="InterPro" id="IPR050708">
    <property type="entry name" value="T6SS_VgrG/RHS"/>
</dbReference>
<feature type="region of interest" description="Disordered" evidence="9">
    <location>
        <begin position="1958"/>
        <end position="1996"/>
    </location>
</feature>
<evidence type="ECO:0000313" key="13">
    <source>
        <dbReference type="EMBL" id="MCP2270853.1"/>
    </source>
</evidence>
<keyword evidence="10" id="KW-0732">Signal</keyword>
<dbReference type="InterPro" id="IPR022385">
    <property type="entry name" value="Rhs_assc_core"/>
</dbReference>
<accession>A0ABT1IDY9</accession>
<dbReference type="Pfam" id="PF25023">
    <property type="entry name" value="TEN_YD-shell"/>
    <property type="match status" value="1"/>
</dbReference>
<dbReference type="NCBIfam" id="TIGR03696">
    <property type="entry name" value="Rhs_assc_core"/>
    <property type="match status" value="1"/>
</dbReference>
<dbReference type="Gene3D" id="3.90.540.10">
    <property type="entry name" value="Colicin/pyocin, DNase domain"/>
    <property type="match status" value="1"/>
</dbReference>
<proteinExistence type="inferred from homology"/>
<dbReference type="RefSeq" id="WP_253887821.1">
    <property type="nucleotide sequence ID" value="NZ_BAAAVB010000013.1"/>
</dbReference>
<evidence type="ECO:0000313" key="14">
    <source>
        <dbReference type="Proteomes" id="UP001205185"/>
    </source>
</evidence>
<keyword evidence="8" id="KW-0078">Bacteriocin</keyword>
<keyword evidence="7" id="KW-0044">Antibiotic</keyword>
<feature type="compositionally biased region" description="Polar residues" evidence="9">
    <location>
        <begin position="1979"/>
        <end position="1988"/>
    </location>
</feature>
<feature type="compositionally biased region" description="Basic and acidic residues" evidence="9">
    <location>
        <begin position="2432"/>
        <end position="2466"/>
    </location>
</feature>
<keyword evidence="6" id="KW-0378">Hydrolase</keyword>
<keyword evidence="3" id="KW-0540">Nuclease</keyword>
<evidence type="ECO:0000256" key="9">
    <source>
        <dbReference type="SAM" id="MobiDB-lite"/>
    </source>
</evidence>
<dbReference type="NCBIfam" id="TIGR01643">
    <property type="entry name" value="YD_repeat_2x"/>
    <property type="match status" value="3"/>
</dbReference>
<dbReference type="InterPro" id="IPR044925">
    <property type="entry name" value="His-Me_finger_sf"/>
</dbReference>
<organism evidence="13 14">
    <name type="scientific">Actinokineospora diospyrosa</name>
    <dbReference type="NCBI Taxonomy" id="103728"/>
    <lineage>
        <taxon>Bacteria</taxon>
        <taxon>Bacillati</taxon>
        <taxon>Actinomycetota</taxon>
        <taxon>Actinomycetes</taxon>
        <taxon>Pseudonocardiales</taxon>
        <taxon>Pseudonocardiaceae</taxon>
        <taxon>Actinokineospora</taxon>
    </lineage>
</organism>
<comment type="caution">
    <text evidence="13">The sequence shown here is derived from an EMBL/GenBank/DDBJ whole genome shotgun (WGS) entry which is preliminary data.</text>
</comment>
<dbReference type="InterPro" id="IPR056823">
    <property type="entry name" value="TEN-like_YD-shell"/>
</dbReference>
<dbReference type="InterPro" id="IPR031325">
    <property type="entry name" value="RHS_repeat"/>
</dbReference>
<dbReference type="Proteomes" id="UP001205185">
    <property type="component" value="Unassembled WGS sequence"/>
</dbReference>
<dbReference type="InterPro" id="IPR037146">
    <property type="entry name" value="Colicin/pyocin_DNase_dom_sf"/>
</dbReference>
<reference evidence="13 14" key="1">
    <citation type="submission" date="2022-06" db="EMBL/GenBank/DDBJ databases">
        <title>Genomic Encyclopedia of Archaeal and Bacterial Type Strains, Phase II (KMG-II): from individual species to whole genera.</title>
        <authorList>
            <person name="Goeker M."/>
        </authorList>
    </citation>
    <scope>NUCLEOTIDE SEQUENCE [LARGE SCALE GENOMIC DNA]</scope>
    <source>
        <strain evidence="13 14">DSM 44255</strain>
    </source>
</reference>
<dbReference type="InterPro" id="IPR045351">
    <property type="entry name" value="DUF6531"/>
</dbReference>
<protein>
    <submittedName>
        <fullName evidence="13">RHS repeat-associated core domain-containing protein</fullName>
    </submittedName>
</protein>
<feature type="domain" description="DUF6531" evidence="11">
    <location>
        <begin position="380"/>
        <end position="448"/>
    </location>
</feature>
<gene>
    <name evidence="13" type="ORF">LV75_003365</name>
</gene>
<feature type="region of interest" description="Disordered" evidence="9">
    <location>
        <begin position="30"/>
        <end position="70"/>
    </location>
</feature>
<evidence type="ECO:0000256" key="2">
    <source>
        <dbReference type="ARBA" id="ARBA00022529"/>
    </source>
</evidence>
<feature type="compositionally biased region" description="Acidic residues" evidence="9">
    <location>
        <begin position="2262"/>
        <end position="2287"/>
    </location>
</feature>
<feature type="domain" description="Teneurin-like YD-shell" evidence="12">
    <location>
        <begin position="1485"/>
        <end position="1680"/>
    </location>
</feature>
<name>A0ABT1IDY9_9PSEU</name>
<evidence type="ECO:0000256" key="3">
    <source>
        <dbReference type="ARBA" id="ARBA00022722"/>
    </source>
</evidence>
<dbReference type="PANTHER" id="PTHR32305">
    <property type="match status" value="1"/>
</dbReference>
<feature type="region of interest" description="Disordered" evidence="9">
    <location>
        <begin position="733"/>
        <end position="758"/>
    </location>
</feature>
<evidence type="ECO:0000256" key="10">
    <source>
        <dbReference type="SAM" id="SignalP"/>
    </source>
</evidence>
<dbReference type="Pfam" id="PF05593">
    <property type="entry name" value="RHS_repeat"/>
    <property type="match status" value="2"/>
</dbReference>
<keyword evidence="5" id="KW-0255">Endonuclease</keyword>
<evidence type="ECO:0000259" key="11">
    <source>
        <dbReference type="Pfam" id="PF20148"/>
    </source>
</evidence>
<dbReference type="Gene3D" id="2.180.10.10">
    <property type="entry name" value="RHS repeat-associated core"/>
    <property type="match status" value="5"/>
</dbReference>
<feature type="region of interest" description="Disordered" evidence="9">
    <location>
        <begin position="2423"/>
        <end position="2466"/>
    </location>
</feature>
<comment type="similarity">
    <text evidence="1">Belongs to the colicin/pyosin nuclease family.</text>
</comment>
<feature type="signal peptide" evidence="10">
    <location>
        <begin position="1"/>
        <end position="27"/>
    </location>
</feature>
<keyword evidence="2" id="KW-0929">Antimicrobial</keyword>
<dbReference type="InterPro" id="IPR006530">
    <property type="entry name" value="YD"/>
</dbReference>
<evidence type="ECO:0000256" key="1">
    <source>
        <dbReference type="ARBA" id="ARBA00006811"/>
    </source>
</evidence>
<feature type="region of interest" description="Disordered" evidence="9">
    <location>
        <begin position="2254"/>
        <end position="2289"/>
    </location>
</feature>
<feature type="compositionally biased region" description="Pro residues" evidence="9">
    <location>
        <begin position="45"/>
        <end position="63"/>
    </location>
</feature>
<keyword evidence="14" id="KW-1185">Reference proteome</keyword>
<dbReference type="SUPFAM" id="SSF54060">
    <property type="entry name" value="His-Me finger endonucleases"/>
    <property type="match status" value="1"/>
</dbReference>
<dbReference type="PANTHER" id="PTHR32305:SF15">
    <property type="entry name" value="PROTEIN RHSA-RELATED"/>
    <property type="match status" value="1"/>
</dbReference>
<feature type="region of interest" description="Disordered" evidence="9">
    <location>
        <begin position="87"/>
        <end position="110"/>
    </location>
</feature>
<dbReference type="EMBL" id="JAMTCO010000008">
    <property type="protein sequence ID" value="MCP2270853.1"/>
    <property type="molecule type" value="Genomic_DNA"/>
</dbReference>
<evidence type="ECO:0000256" key="5">
    <source>
        <dbReference type="ARBA" id="ARBA00022759"/>
    </source>
</evidence>
<evidence type="ECO:0000256" key="6">
    <source>
        <dbReference type="ARBA" id="ARBA00022801"/>
    </source>
</evidence>
<feature type="chain" id="PRO_5045956364" evidence="10">
    <location>
        <begin position="28"/>
        <end position="2466"/>
    </location>
</feature>
<evidence type="ECO:0000256" key="7">
    <source>
        <dbReference type="ARBA" id="ARBA00023022"/>
    </source>
</evidence>
<feature type="compositionally biased region" description="Polar residues" evidence="9">
    <location>
        <begin position="733"/>
        <end position="752"/>
    </location>
</feature>
<evidence type="ECO:0000256" key="4">
    <source>
        <dbReference type="ARBA" id="ARBA00022737"/>
    </source>
</evidence>
<dbReference type="Pfam" id="PF20148">
    <property type="entry name" value="DUF6531"/>
    <property type="match status" value="1"/>
</dbReference>